<sequence>MKLLYLRHTLLLLLLLTAHLGWGQGATTAAMSGTITDSKGEKLPGATVVAVHTPTNTQYVAPTNADGRFNIQNMRVGGPYTVKVTFVGFQDYTRTGISLTLAENFRLDAKLGEASTELTELTVTGRRDVVMNADHTGAATTVQREAIERLPTLNRSFNDFTRLTPQASGQSFGGRNTGFNNITIDGAIFNNSFGLSSTVGGQAGAQPISIDAIDQIQVSIAPFDVRQGSFTGAGINAVTRSGSNRVSASVYGFYRDQSLVGKKVGNVSSAYPNFDLKNFGFRIGGPIVKDKLFFFVNAERELRNAPPAGNFRASNPGEAITATTSAATNQDLAALSRFLQERYGYATGAYQDYQLRQNSDKITARLDWNISPNNRFNIKYNYLKSYADISPSSSGAVGVRAQSQFGLPFQSAYYTINNNLNSIIAELNSTLGHGKFSNNLTAGYSAFRDFRSTLSSEFPLVDIGTNVGLTAFPTAANPNPAYSAPTATLTSFGYEPFTAGNVLNTDVYQIGDNFTAYLGKHNVTVGTYNEFYKFKNGFAPNYNGLYRYNSLEDFYNASGYAYDRSNGQYSAYSATNPSPGRENASVYRLQYSADGSGQIPFAYVNAQQYGLYLQDEYTPIPNLKVTVGIRADLPVIANNLPQNPYVGGPEAGGTSAALSFRNGLQLNTGQIPKRTVLYSPRIGFNWDVKDDRKTQVRGGTGIFTGRVPYVLISNQASNNGILFGALDATASGNPNILTGQNASPTVAYPFSPNVNQYRPTTAAAAPTGYNLAVTDRNFQFPQVWRSNLAVDKELFGGLIGTVEALYTKDINALMFENVNLPNPVRNAAGNAQGGDTRPIFYSFSGTPNANGLVTSTPYNRIYGLLGTASAPTNTATSPNITDAILMRNTNKGYSYSLTGQLQKSFSNGLFASLAYTYTDSRSVNDGGSTPTNIWRDRFVSGDPNAEALSYSSYLQQHRIVAAVSYRREYLKHLGTTLSAFYVGAPAFANGSSRFSYTYAGDMNGDGQTVNDLVYIPRSASDINLLDIAINDTRAAGGGAAARIGTYTAAQQYADLDAYISQDPYLSKHRGEYMERNGAQNPWQHQVDIKLLQDIFTNIGKDRNTLQLTVDIFNVGNLVNKNWGRAQFANRTALLSYQGYNAAGQPVFTFPYLVAPTVTRGSGSTPGVISAAGTPLSTTYRDDVTGLASRWQMQLGVRYIFN</sequence>
<name>A0ABW4QQL7_9BACT</name>
<protein>
    <submittedName>
        <fullName evidence="9">Carboxypeptidase regulatory-like domain-containing protein</fullName>
    </submittedName>
</protein>
<dbReference type="PANTHER" id="PTHR30069:SF46">
    <property type="entry name" value="OAR PROTEIN"/>
    <property type="match status" value="1"/>
</dbReference>
<dbReference type="Gene3D" id="2.60.40.1120">
    <property type="entry name" value="Carboxypeptidase-like, regulatory domain"/>
    <property type="match status" value="1"/>
</dbReference>
<feature type="signal peptide" evidence="7">
    <location>
        <begin position="1"/>
        <end position="23"/>
    </location>
</feature>
<evidence type="ECO:0000256" key="4">
    <source>
        <dbReference type="ARBA" id="ARBA00022692"/>
    </source>
</evidence>
<comment type="subcellular location">
    <subcellularLocation>
        <location evidence="1">Cell outer membrane</location>
        <topology evidence="1">Multi-pass membrane protein</topology>
    </subcellularLocation>
</comment>
<keyword evidence="10" id="KW-1185">Reference proteome</keyword>
<keyword evidence="4" id="KW-0812">Transmembrane</keyword>
<evidence type="ECO:0000313" key="10">
    <source>
        <dbReference type="Proteomes" id="UP001597197"/>
    </source>
</evidence>
<keyword evidence="5" id="KW-0472">Membrane</keyword>
<gene>
    <name evidence="9" type="ORF">ACFSDX_05485</name>
</gene>
<evidence type="ECO:0000256" key="7">
    <source>
        <dbReference type="SAM" id="SignalP"/>
    </source>
</evidence>
<evidence type="ECO:0000313" key="9">
    <source>
        <dbReference type="EMBL" id="MFD1871868.1"/>
    </source>
</evidence>
<dbReference type="EMBL" id="JBHUFD010000001">
    <property type="protein sequence ID" value="MFD1871868.1"/>
    <property type="molecule type" value="Genomic_DNA"/>
</dbReference>
<evidence type="ECO:0000259" key="8">
    <source>
        <dbReference type="Pfam" id="PF25183"/>
    </source>
</evidence>
<keyword evidence="7" id="KW-0732">Signal</keyword>
<dbReference type="RefSeq" id="WP_382312199.1">
    <property type="nucleotide sequence ID" value="NZ_JBHUFD010000001.1"/>
</dbReference>
<keyword evidence="2" id="KW-0813">Transport</keyword>
<dbReference type="InterPro" id="IPR036942">
    <property type="entry name" value="Beta-barrel_TonB_sf"/>
</dbReference>
<dbReference type="InterPro" id="IPR039426">
    <property type="entry name" value="TonB-dep_rcpt-like"/>
</dbReference>
<dbReference type="Pfam" id="PF25183">
    <property type="entry name" value="OMP_b-brl_4"/>
    <property type="match status" value="1"/>
</dbReference>
<dbReference type="Gene3D" id="2.40.170.20">
    <property type="entry name" value="TonB-dependent receptor, beta-barrel domain"/>
    <property type="match status" value="1"/>
</dbReference>
<dbReference type="Proteomes" id="UP001597197">
    <property type="component" value="Unassembled WGS sequence"/>
</dbReference>
<proteinExistence type="predicted"/>
<evidence type="ECO:0000256" key="3">
    <source>
        <dbReference type="ARBA" id="ARBA00022452"/>
    </source>
</evidence>
<dbReference type="SUPFAM" id="SSF56935">
    <property type="entry name" value="Porins"/>
    <property type="match status" value="1"/>
</dbReference>
<feature type="domain" description="TonB-dependent transporter Oar-like beta-barrel" evidence="8">
    <location>
        <begin position="238"/>
        <end position="1119"/>
    </location>
</feature>
<evidence type="ECO:0000256" key="2">
    <source>
        <dbReference type="ARBA" id="ARBA00022448"/>
    </source>
</evidence>
<dbReference type="InterPro" id="IPR008969">
    <property type="entry name" value="CarboxyPept-like_regulatory"/>
</dbReference>
<dbReference type="InterPro" id="IPR057601">
    <property type="entry name" value="Oar-like_b-barrel"/>
</dbReference>
<dbReference type="Pfam" id="PF13620">
    <property type="entry name" value="CarboxypepD_reg"/>
    <property type="match status" value="1"/>
</dbReference>
<keyword evidence="6" id="KW-0998">Cell outer membrane</keyword>
<accession>A0ABW4QQL7</accession>
<evidence type="ECO:0000256" key="5">
    <source>
        <dbReference type="ARBA" id="ARBA00023136"/>
    </source>
</evidence>
<dbReference type="SUPFAM" id="SSF49464">
    <property type="entry name" value="Carboxypeptidase regulatory domain-like"/>
    <property type="match status" value="1"/>
</dbReference>
<dbReference type="PANTHER" id="PTHR30069">
    <property type="entry name" value="TONB-DEPENDENT OUTER MEMBRANE RECEPTOR"/>
    <property type="match status" value="1"/>
</dbReference>
<evidence type="ECO:0000256" key="1">
    <source>
        <dbReference type="ARBA" id="ARBA00004571"/>
    </source>
</evidence>
<organism evidence="9 10">
    <name type="scientific">Hymenobacter bucti</name>
    <dbReference type="NCBI Taxonomy" id="1844114"/>
    <lineage>
        <taxon>Bacteria</taxon>
        <taxon>Pseudomonadati</taxon>
        <taxon>Bacteroidota</taxon>
        <taxon>Cytophagia</taxon>
        <taxon>Cytophagales</taxon>
        <taxon>Hymenobacteraceae</taxon>
        <taxon>Hymenobacter</taxon>
    </lineage>
</organism>
<comment type="caution">
    <text evidence="9">The sequence shown here is derived from an EMBL/GenBank/DDBJ whole genome shotgun (WGS) entry which is preliminary data.</text>
</comment>
<feature type="chain" id="PRO_5046204567" evidence="7">
    <location>
        <begin position="24"/>
        <end position="1201"/>
    </location>
</feature>
<reference evidence="10" key="1">
    <citation type="journal article" date="2019" name="Int. J. Syst. Evol. Microbiol.">
        <title>The Global Catalogue of Microorganisms (GCM) 10K type strain sequencing project: providing services to taxonomists for standard genome sequencing and annotation.</title>
        <authorList>
            <consortium name="The Broad Institute Genomics Platform"/>
            <consortium name="The Broad Institute Genome Sequencing Center for Infectious Disease"/>
            <person name="Wu L."/>
            <person name="Ma J."/>
        </authorList>
    </citation>
    <scope>NUCLEOTIDE SEQUENCE [LARGE SCALE GENOMIC DNA]</scope>
    <source>
        <strain evidence="10">CGMCC 1.15795</strain>
    </source>
</reference>
<dbReference type="InterPro" id="IPR037066">
    <property type="entry name" value="Plug_dom_sf"/>
</dbReference>
<dbReference type="Gene3D" id="2.170.130.10">
    <property type="entry name" value="TonB-dependent receptor, plug domain"/>
    <property type="match status" value="1"/>
</dbReference>
<keyword evidence="3" id="KW-1134">Transmembrane beta strand</keyword>
<evidence type="ECO:0000256" key="6">
    <source>
        <dbReference type="ARBA" id="ARBA00023237"/>
    </source>
</evidence>